<evidence type="ECO:0000313" key="2">
    <source>
        <dbReference type="EMBL" id="CDG03734.1"/>
    </source>
</evidence>
<dbReference type="InterPro" id="IPR003593">
    <property type="entry name" value="AAA+_ATPase"/>
</dbReference>
<dbReference type="PANTHER" id="PTHR30121">
    <property type="entry name" value="UNCHARACTERIZED PROTEIN YJGR-RELATED"/>
    <property type="match status" value="1"/>
</dbReference>
<protein>
    <submittedName>
        <fullName evidence="2">Conjugal transfer protein, DNA segregation ATPase</fullName>
    </submittedName>
</protein>
<dbReference type="PANTHER" id="PTHR30121:SF6">
    <property type="entry name" value="SLR6007 PROTEIN"/>
    <property type="match status" value="1"/>
</dbReference>
<evidence type="ECO:0000313" key="3">
    <source>
        <dbReference type="Proteomes" id="UP000015361"/>
    </source>
</evidence>
<dbReference type="RefSeq" id="WP_021721954.1">
    <property type="nucleotide sequence ID" value="NZ_CBLU010000005.1"/>
</dbReference>
<name>S6F4K5_LACLL</name>
<dbReference type="EMBL" id="CBLU010000005">
    <property type="protein sequence ID" value="CDG03734.1"/>
    <property type="molecule type" value="Genomic_DNA"/>
</dbReference>
<dbReference type="Gene3D" id="3.40.50.300">
    <property type="entry name" value="P-loop containing nucleotide triphosphate hydrolases"/>
    <property type="match status" value="2"/>
</dbReference>
<dbReference type="InterPro" id="IPR027417">
    <property type="entry name" value="P-loop_NTPase"/>
</dbReference>
<accession>S6F4K5</accession>
<dbReference type="InterPro" id="IPR051162">
    <property type="entry name" value="T4SS_component"/>
</dbReference>
<dbReference type="Proteomes" id="UP000015361">
    <property type="component" value="Unassembled WGS sequence"/>
</dbReference>
<evidence type="ECO:0000259" key="1">
    <source>
        <dbReference type="SMART" id="SM00382"/>
    </source>
</evidence>
<gene>
    <name evidence="2" type="primary">MGAS10270_Spy1386</name>
    <name evidence="2" type="ORF">O9U_11300</name>
</gene>
<proteinExistence type="predicted"/>
<dbReference type="InterPro" id="IPR016628">
    <property type="entry name" value="ATPase_SAG2001_prd"/>
</dbReference>
<sequence length="834" mass="95168">MQLDYPIECIHDNLALTKNHEAVAFYRLASFSTSVVDGEAREGIKRTIEQTIRKLFENRYFELSLVPRDYLLRERMEAMKATLYPPFQAAGEEALDEVTHRLTQEMEIPYQYEWVIAVFLSKAGESLQSFKRYFVNQVNHKAEQTMALLGRQVRLKSEWWEDFLAQENSVYQALQGLKPYRLNERQLFYHQRLQFLPYISHSYEAVLANRAVSNVTDTMIYPNQLGELKFVSEYGTSFLTILPIGKSNGLLDNNFIAEKIQSFNFPVGLKIKAHFPELGGALGYKTRLNQAFVRSKNIVSEAKRSGNVVYDRIVTGRQGLVRLAKDIEAKEPILEYGLFLLVVAKNQAQLRLRVQAVLNAFETAQIEVSRARFDQPYLFQSLLYGNKLSPTTRFWLHTSNSGGFAQCLPFTTHQSGSKSGFYLGRIDNNYGRWDNLQTALEASRFLVQYTPMLANKEDISEKVTKNLLTLITGETGSGKTVLALLIFVQSLLTTIKSLYVDPKHTLRKQFLNVANDPKWASKNPLLAKAIREINFVSLDAKKQENGGVLDPIVFLEPEDAQEVAKNMLLYLGGKEWTMEQRTAISRSVKATIERRKTGEVVGMKQVLEHLQKSANPQIKLAGEALFEMLDGSLLTLAFSDGRAKGIDFNQHATVLEVADLELPDEDALELNEDEKNSVALMMVLSTFCQRFGERDSKEETIEFFDEVWVLLKSKEGQKVIKSMRRVGRSESNKLVLITQSVNDVELLDDTTGAGERFTFYERGEEDKILEVLKLECSDFNREWLRNMNAGQCVYSDIFGHRHRISIDVPKNWLTLFSPESSTIQSQLEQASQER</sequence>
<dbReference type="SUPFAM" id="SSF52540">
    <property type="entry name" value="P-loop containing nucleoside triphosphate hydrolases"/>
    <property type="match status" value="1"/>
</dbReference>
<dbReference type="AlphaFoldDB" id="S6F4K5"/>
<organism evidence="2 3">
    <name type="scientific">Lactococcus lactis subsp. lactis A12</name>
    <dbReference type="NCBI Taxonomy" id="1137134"/>
    <lineage>
        <taxon>Bacteria</taxon>
        <taxon>Bacillati</taxon>
        <taxon>Bacillota</taxon>
        <taxon>Bacilli</taxon>
        <taxon>Lactobacillales</taxon>
        <taxon>Streptococcaceae</taxon>
        <taxon>Lactococcus</taxon>
    </lineage>
</organism>
<dbReference type="PIRSF" id="PIRSF015040">
    <property type="entry name" value="ATPase_SAG2001_prd"/>
    <property type="match status" value="1"/>
</dbReference>
<dbReference type="Pfam" id="PF12846">
    <property type="entry name" value="AAA_10"/>
    <property type="match status" value="1"/>
</dbReference>
<dbReference type="SMART" id="SM00382">
    <property type="entry name" value="AAA"/>
    <property type="match status" value="1"/>
</dbReference>
<feature type="domain" description="AAA+ ATPase" evidence="1">
    <location>
        <begin position="465"/>
        <end position="769"/>
    </location>
</feature>
<comment type="caution">
    <text evidence="2">The sequence shown here is derived from an EMBL/GenBank/DDBJ whole genome shotgun (WGS) entry which is preliminary data.</text>
</comment>
<reference evidence="2 3" key="1">
    <citation type="journal article" date="2013" name="Appl. Environ. Microbiol.">
        <title>The Carbohydrate Metabolism Signature of Lactococcus lactis Strain A12 Reveals Its Sourdough Ecosystem Origin.</title>
        <authorList>
            <person name="Passerini D."/>
            <person name="Coddeville M."/>
            <person name="Le Bourgeois P."/>
            <person name="Loubiere P."/>
            <person name="Ritzenthaler P."/>
            <person name="Fontagne-Faucher C."/>
            <person name="Daveran-Mingot M.L."/>
            <person name="Cocaign-Bousquet M."/>
        </authorList>
    </citation>
    <scope>NUCLEOTIDE SEQUENCE [LARGE SCALE GENOMIC DNA]</scope>
    <source>
        <strain evidence="2 3">A12</strain>
    </source>
</reference>